<keyword evidence="6 12" id="KW-0028">Amino-acid biosynthesis</keyword>
<protein>
    <recommendedName>
        <fullName evidence="4 12">4-hydroxy-tetrahydrodipicolinate synthase</fullName>
        <shortName evidence="12">HTPA synthase</shortName>
        <ecNumber evidence="4 12">4.3.3.7</ecNumber>
    </recommendedName>
</protein>
<comment type="pathway">
    <text evidence="2 12">Amino-acid biosynthesis; L-lysine biosynthesis via DAP pathway; (S)-tetrahydrodipicolinate from L-aspartate: step 3/4.</text>
</comment>
<evidence type="ECO:0000256" key="8">
    <source>
        <dbReference type="ARBA" id="ARBA00023154"/>
    </source>
</evidence>
<keyword evidence="8 12" id="KW-0457">Lysine biosynthesis</keyword>
<evidence type="ECO:0000256" key="9">
    <source>
        <dbReference type="ARBA" id="ARBA00023239"/>
    </source>
</evidence>
<evidence type="ECO:0000256" key="1">
    <source>
        <dbReference type="ARBA" id="ARBA00003294"/>
    </source>
</evidence>
<dbReference type="HAMAP" id="MF_00418">
    <property type="entry name" value="DapA"/>
    <property type="match status" value="1"/>
</dbReference>
<dbReference type="GO" id="GO:0019877">
    <property type="term" value="P:diaminopimelate biosynthetic process"/>
    <property type="evidence" value="ECO:0007669"/>
    <property type="project" value="UniProtKB-UniRule"/>
</dbReference>
<dbReference type="EMBL" id="DSZY01000031">
    <property type="protein sequence ID" value="HGU40943.1"/>
    <property type="molecule type" value="Genomic_DNA"/>
</dbReference>
<gene>
    <name evidence="12" type="primary">dapA</name>
    <name evidence="16" type="ORF">ENT77_07070</name>
</gene>
<dbReference type="InterPro" id="IPR002220">
    <property type="entry name" value="DapA-like"/>
</dbReference>
<comment type="subunit">
    <text evidence="12">Homotetramer; dimer of dimers.</text>
</comment>
<dbReference type="AlphaFoldDB" id="A0A7C4VU34"/>
<keyword evidence="5 12" id="KW-0963">Cytoplasm</keyword>
<dbReference type="SMART" id="SM01130">
    <property type="entry name" value="DHDPS"/>
    <property type="match status" value="1"/>
</dbReference>
<dbReference type="CDD" id="cd00950">
    <property type="entry name" value="DHDPS"/>
    <property type="match status" value="1"/>
</dbReference>
<keyword evidence="9 12" id="KW-0456">Lyase</keyword>
<evidence type="ECO:0000256" key="14">
    <source>
        <dbReference type="PIRSR" id="PIRSR001365-1"/>
    </source>
</evidence>
<dbReference type="Pfam" id="PF00701">
    <property type="entry name" value="DHDPS"/>
    <property type="match status" value="1"/>
</dbReference>
<proteinExistence type="inferred from homology"/>
<dbReference type="GO" id="GO:0008840">
    <property type="term" value="F:4-hydroxy-tetrahydrodipicolinate synthase activity"/>
    <property type="evidence" value="ECO:0007669"/>
    <property type="project" value="UniProtKB-UniRule"/>
</dbReference>
<keyword evidence="10 12" id="KW-0704">Schiff base</keyword>
<evidence type="ECO:0000256" key="3">
    <source>
        <dbReference type="ARBA" id="ARBA00007592"/>
    </source>
</evidence>
<dbReference type="InterPro" id="IPR005263">
    <property type="entry name" value="DapA"/>
</dbReference>
<evidence type="ECO:0000256" key="6">
    <source>
        <dbReference type="ARBA" id="ARBA00022605"/>
    </source>
</evidence>
<dbReference type="NCBIfam" id="TIGR00674">
    <property type="entry name" value="dapA"/>
    <property type="match status" value="1"/>
</dbReference>
<name>A0A7C4VU34_9BACT</name>
<evidence type="ECO:0000256" key="13">
    <source>
        <dbReference type="PIRNR" id="PIRNR001365"/>
    </source>
</evidence>
<dbReference type="PIRSF" id="PIRSF001365">
    <property type="entry name" value="DHDPS"/>
    <property type="match status" value="1"/>
</dbReference>
<dbReference type="UniPathway" id="UPA00034">
    <property type="reaction ID" value="UER00017"/>
</dbReference>
<dbReference type="Gene3D" id="3.20.20.70">
    <property type="entry name" value="Aldolase class I"/>
    <property type="match status" value="1"/>
</dbReference>
<sequence>MFCGVGTAIVTPFKDGEVDYRAYEKLVRWQVENGVDAIVVAGTTGEGATLTVDERNKLTSLTKEICGPAIQVIVSTGTNDTRKTLELSKNAQQHGADAVLVVTPYYNKPTQEGLYAHYRFLSERLDIPIIIYNVPSRTGVNILPETVARLASDCSNIVAIKEANPDVGQSDEIYRLTWAMNFYIYSGNDDRAFHTMCAGAKGVISVASNVIPKAMVEMTHSILNGDVKRALEIHFRYLKLMKLLFIETNPIPVKALLSLMGFIQNELRLPLVPASPQTIDKLSQVLKELGT</sequence>
<comment type="caution">
    <text evidence="16">The sequence shown here is derived from an EMBL/GenBank/DDBJ whole genome shotgun (WGS) entry which is preliminary data.</text>
</comment>
<dbReference type="GO" id="GO:0009089">
    <property type="term" value="P:lysine biosynthetic process via diaminopimelate"/>
    <property type="evidence" value="ECO:0007669"/>
    <property type="project" value="UniProtKB-UniRule"/>
</dbReference>
<dbReference type="PANTHER" id="PTHR12128:SF66">
    <property type="entry name" value="4-HYDROXY-2-OXOGLUTARATE ALDOLASE, MITOCHONDRIAL"/>
    <property type="match status" value="1"/>
</dbReference>
<dbReference type="EC" id="4.3.3.7" evidence="4 12"/>
<feature type="binding site" evidence="12 15">
    <location>
        <position position="204"/>
    </location>
    <ligand>
        <name>pyruvate</name>
        <dbReference type="ChEBI" id="CHEBI:15361"/>
    </ligand>
</feature>
<evidence type="ECO:0000256" key="12">
    <source>
        <dbReference type="HAMAP-Rule" id="MF_00418"/>
    </source>
</evidence>
<evidence type="ECO:0000256" key="2">
    <source>
        <dbReference type="ARBA" id="ARBA00005120"/>
    </source>
</evidence>
<dbReference type="InterPro" id="IPR013785">
    <property type="entry name" value="Aldolase_TIM"/>
</dbReference>
<evidence type="ECO:0000256" key="15">
    <source>
        <dbReference type="PIRSR" id="PIRSR001365-2"/>
    </source>
</evidence>
<comment type="similarity">
    <text evidence="3 12 13">Belongs to the DapA family.</text>
</comment>
<dbReference type="PROSITE" id="PS00666">
    <property type="entry name" value="DHDPS_2"/>
    <property type="match status" value="1"/>
</dbReference>
<evidence type="ECO:0000256" key="7">
    <source>
        <dbReference type="ARBA" id="ARBA00022915"/>
    </source>
</evidence>
<dbReference type="PANTHER" id="PTHR12128">
    <property type="entry name" value="DIHYDRODIPICOLINATE SYNTHASE"/>
    <property type="match status" value="1"/>
</dbReference>
<feature type="site" description="Part of a proton relay during catalysis" evidence="12">
    <location>
        <position position="106"/>
    </location>
</feature>
<keyword evidence="7 12" id="KW-0220">Diaminopimelate biosynthesis</keyword>
<feature type="active site" description="Schiff-base intermediate with substrate" evidence="12 14">
    <location>
        <position position="161"/>
    </location>
</feature>
<dbReference type="SUPFAM" id="SSF51569">
    <property type="entry name" value="Aldolase"/>
    <property type="match status" value="1"/>
</dbReference>
<comment type="catalytic activity">
    <reaction evidence="11 12">
        <text>L-aspartate 4-semialdehyde + pyruvate = (2S,4S)-4-hydroxy-2,3,4,5-tetrahydrodipicolinate + H2O + H(+)</text>
        <dbReference type="Rhea" id="RHEA:34171"/>
        <dbReference type="ChEBI" id="CHEBI:15361"/>
        <dbReference type="ChEBI" id="CHEBI:15377"/>
        <dbReference type="ChEBI" id="CHEBI:15378"/>
        <dbReference type="ChEBI" id="CHEBI:67139"/>
        <dbReference type="ChEBI" id="CHEBI:537519"/>
        <dbReference type="EC" id="4.3.3.7"/>
    </reaction>
</comment>
<feature type="active site" description="Proton donor/acceptor" evidence="12 14">
    <location>
        <position position="132"/>
    </location>
</feature>
<evidence type="ECO:0000256" key="4">
    <source>
        <dbReference type="ARBA" id="ARBA00012086"/>
    </source>
</evidence>
<evidence type="ECO:0000256" key="11">
    <source>
        <dbReference type="ARBA" id="ARBA00047836"/>
    </source>
</evidence>
<dbReference type="GO" id="GO:0005829">
    <property type="term" value="C:cytosol"/>
    <property type="evidence" value="ECO:0007669"/>
    <property type="project" value="TreeGrafter"/>
</dbReference>
<evidence type="ECO:0000256" key="5">
    <source>
        <dbReference type="ARBA" id="ARBA00022490"/>
    </source>
</evidence>
<feature type="binding site" evidence="12 15">
    <location>
        <position position="44"/>
    </location>
    <ligand>
        <name>pyruvate</name>
        <dbReference type="ChEBI" id="CHEBI:15361"/>
    </ligand>
</feature>
<evidence type="ECO:0000256" key="10">
    <source>
        <dbReference type="ARBA" id="ARBA00023270"/>
    </source>
</evidence>
<accession>A0A7C4VU34</accession>
<dbReference type="PROSITE" id="PS00665">
    <property type="entry name" value="DHDPS_1"/>
    <property type="match status" value="1"/>
</dbReference>
<feature type="site" description="Part of a proton relay during catalysis" evidence="12">
    <location>
        <position position="43"/>
    </location>
</feature>
<comment type="function">
    <text evidence="1 12">Catalyzes the condensation of (S)-aspartate-beta-semialdehyde [(S)-ASA] and pyruvate to 4-hydroxy-tetrahydrodipicolinate (HTPA).</text>
</comment>
<reference evidence="16" key="1">
    <citation type="journal article" date="2020" name="mSystems">
        <title>Genome- and Community-Level Interaction Insights into Carbon Utilization and Element Cycling Functions of Hydrothermarchaeota in Hydrothermal Sediment.</title>
        <authorList>
            <person name="Zhou Z."/>
            <person name="Liu Y."/>
            <person name="Xu W."/>
            <person name="Pan J."/>
            <person name="Luo Z.H."/>
            <person name="Li M."/>
        </authorList>
    </citation>
    <scope>NUCLEOTIDE SEQUENCE [LARGE SCALE GENOMIC DNA]</scope>
    <source>
        <strain evidence="16">SpSt-609</strain>
    </source>
</reference>
<evidence type="ECO:0000313" key="16">
    <source>
        <dbReference type="EMBL" id="HGU40943.1"/>
    </source>
</evidence>
<dbReference type="InterPro" id="IPR020625">
    <property type="entry name" value="Schiff_base-form_aldolases_AS"/>
</dbReference>
<comment type="subcellular location">
    <subcellularLocation>
        <location evidence="12">Cytoplasm</location>
    </subcellularLocation>
</comment>
<dbReference type="InterPro" id="IPR020624">
    <property type="entry name" value="Schiff_base-form_aldolases_CS"/>
</dbReference>
<organism evidence="16">
    <name type="scientific">Fervidobacterium thailandense</name>
    <dbReference type="NCBI Taxonomy" id="1008305"/>
    <lineage>
        <taxon>Bacteria</taxon>
        <taxon>Thermotogati</taxon>
        <taxon>Thermotogota</taxon>
        <taxon>Thermotogae</taxon>
        <taxon>Thermotogales</taxon>
        <taxon>Fervidobacteriaceae</taxon>
        <taxon>Fervidobacterium</taxon>
    </lineage>
</organism>
<comment type="caution">
    <text evidence="12">Was originally thought to be a dihydrodipicolinate synthase (DHDPS), catalyzing the condensation of (S)-aspartate-beta-semialdehyde [(S)-ASA] and pyruvate to dihydrodipicolinate (DHDP). However, it was shown in E.coli that the product of the enzymatic reaction is not dihydrodipicolinate but in fact (4S)-4-hydroxy-2,3,4,5-tetrahydro-(2S)-dipicolinic acid (HTPA), and that the consecutive dehydration reaction leading to DHDP is not spontaneous but catalyzed by DapB.</text>
</comment>
<dbReference type="PRINTS" id="PR00146">
    <property type="entry name" value="DHPICSNTHASE"/>
</dbReference>